<evidence type="ECO:0000256" key="3">
    <source>
        <dbReference type="ARBA" id="ARBA00061308"/>
    </source>
</evidence>
<protein>
    <submittedName>
        <fullName evidence="4">(diamondback moth) hypothetical protein</fullName>
    </submittedName>
</protein>
<dbReference type="GO" id="GO:0005737">
    <property type="term" value="C:cytoplasm"/>
    <property type="evidence" value="ECO:0007669"/>
    <property type="project" value="UniProtKB-SubCell"/>
</dbReference>
<dbReference type="EMBL" id="CAJHNJ030000061">
    <property type="protein sequence ID" value="CAG9133425.1"/>
    <property type="molecule type" value="Genomic_DNA"/>
</dbReference>
<keyword evidence="5" id="KW-1185">Reference proteome</keyword>
<dbReference type="SUPFAM" id="SSF48371">
    <property type="entry name" value="ARM repeat"/>
    <property type="match status" value="1"/>
</dbReference>
<dbReference type="Proteomes" id="UP000653454">
    <property type="component" value="Unassembled WGS sequence"/>
</dbReference>
<evidence type="ECO:0000313" key="5">
    <source>
        <dbReference type="Proteomes" id="UP000653454"/>
    </source>
</evidence>
<evidence type="ECO:0000256" key="2">
    <source>
        <dbReference type="ARBA" id="ARBA00022490"/>
    </source>
</evidence>
<proteinExistence type="inferred from homology"/>
<dbReference type="AlphaFoldDB" id="A0A8S4FXZ5"/>
<comment type="similarity">
    <text evidence="3">Belongs to the BRAT1 family.</text>
</comment>
<comment type="caution">
    <text evidence="4">The sequence shown here is derived from an EMBL/GenBank/DDBJ whole genome shotgun (WGS) entry which is preliminary data.</text>
</comment>
<keyword evidence="2" id="KW-0963">Cytoplasm</keyword>
<dbReference type="GO" id="GO:0006974">
    <property type="term" value="P:DNA damage response"/>
    <property type="evidence" value="ECO:0007669"/>
    <property type="project" value="InterPro"/>
</dbReference>
<evidence type="ECO:0000313" key="4">
    <source>
        <dbReference type="EMBL" id="CAG9133425.1"/>
    </source>
</evidence>
<reference evidence="4" key="1">
    <citation type="submission" date="2020-11" db="EMBL/GenBank/DDBJ databases">
        <authorList>
            <person name="Whiteford S."/>
        </authorList>
    </citation>
    <scope>NUCLEOTIDE SEQUENCE</scope>
</reference>
<dbReference type="InterPro" id="IPR011989">
    <property type="entry name" value="ARM-like"/>
</dbReference>
<dbReference type="Gene3D" id="1.25.10.10">
    <property type="entry name" value="Leucine-rich Repeat Variant"/>
    <property type="match status" value="1"/>
</dbReference>
<comment type="subcellular location">
    <subcellularLocation>
        <location evidence="1">Cytoplasm</location>
    </subcellularLocation>
</comment>
<gene>
    <name evidence="4" type="ORF">PLXY2_LOCUS11646</name>
</gene>
<dbReference type="GO" id="GO:0005634">
    <property type="term" value="C:nucleus"/>
    <property type="evidence" value="ECO:0007669"/>
    <property type="project" value="TreeGrafter"/>
</dbReference>
<sequence length="952" mass="108808">MSVIEPGNIANKIKLLFQKIADPNYILDNYYADGLINKISTKEDPDIIALEKLTLLSDLLIQALEKIDDVHITVQVFLVRLCSLVFCHELNFVKIISTTTADQFKKALNEINLPDKKPSVKVAYLELAHAFIKHPTGVQWLIRTSSWENIIRLTSGNQSVFVLRQTYKFASIFLWQLNDLGDEDTIKKVLDIVLQPILSNNFINVLSVTAEDEAQHSRVLIPMMHTLMDLFTQCSRLKRPTLLMNVLLNHYKITNHLVIMKDRIAHEKDINFLAAKLLFWLSIARTLLDRPLDKEEVVQGFHVVDVAVTYFNLMTENINKRCPTMILDISNACNVIWSQMWGINGPKYSEDLISKGIILEQQFILLQLVPIITYMKTSAMKNDPNKMIDKELDDFVGKCMDLGCEHTSRTAYALRDVMKTMDPLAVALQSVKRLSCLKSSLNDVQANLIFQTLFYCLREYDPADEYGEWKPEELYELSLERSMVMTYVMDTILLLLNNFKIHWSESIEVICLYTIVQSVLKRQNLSPKFVVAALKVQTFTIKNFLPPNLSLLMEATSGSSLSDIGQRLHRRLLDLNWEVRDSALELLQVCTEISFMKFPPMQKQIVDNSLINVAAAIALNDHQFYAQASALKCLAAATKVNCFWEKLKSEYPNIEDRLIIILKENQEGLVRQEAVNVLCEIYQNLKLSPAFTDTLLNHMISTALTDFHWEVQIAALKFWRVVIHRQFSEQGMLDGTFPPVTFSKETRKIVTLNTEECGRRLVKAMDALSSLGCLTVLLKLLQDDVETEIVKTSLAISEEMLDILHKYNALEFLNESDAQNMNNITIEVTEDAKPEKGQDAYPRTAPKSSDDIIEGILNSDDMNLLSNIYQQHLSLQPVENDTGAVPEPKVKVLRFVTPSTFVKYLKSRNFKAIIEQRRQWNDGIRSLSSLLDDVLGIYEISEAEDYNTMDCY</sequence>
<dbReference type="GO" id="GO:0008283">
    <property type="term" value="P:cell population proliferation"/>
    <property type="evidence" value="ECO:0007669"/>
    <property type="project" value="InterPro"/>
</dbReference>
<name>A0A8S4FXZ5_PLUXY</name>
<evidence type="ECO:0000256" key="1">
    <source>
        <dbReference type="ARBA" id="ARBA00004496"/>
    </source>
</evidence>
<dbReference type="InterPro" id="IPR038904">
    <property type="entry name" value="BRAT1"/>
</dbReference>
<dbReference type="PANTHER" id="PTHR21331:SF2">
    <property type="entry name" value="BRCA1-ASSOCIATED ATM ACTIVATOR 1"/>
    <property type="match status" value="1"/>
</dbReference>
<dbReference type="PANTHER" id="PTHR21331">
    <property type="entry name" value="BRCA1-ASSOCIATED ATM ACTIVATOR 1"/>
    <property type="match status" value="1"/>
</dbReference>
<dbReference type="InterPro" id="IPR016024">
    <property type="entry name" value="ARM-type_fold"/>
</dbReference>
<organism evidence="4 5">
    <name type="scientific">Plutella xylostella</name>
    <name type="common">Diamondback moth</name>
    <name type="synonym">Plutella maculipennis</name>
    <dbReference type="NCBI Taxonomy" id="51655"/>
    <lineage>
        <taxon>Eukaryota</taxon>
        <taxon>Metazoa</taxon>
        <taxon>Ecdysozoa</taxon>
        <taxon>Arthropoda</taxon>
        <taxon>Hexapoda</taxon>
        <taxon>Insecta</taxon>
        <taxon>Pterygota</taxon>
        <taxon>Neoptera</taxon>
        <taxon>Endopterygota</taxon>
        <taxon>Lepidoptera</taxon>
        <taxon>Glossata</taxon>
        <taxon>Ditrysia</taxon>
        <taxon>Yponomeutoidea</taxon>
        <taxon>Plutellidae</taxon>
        <taxon>Plutella</taxon>
    </lineage>
</organism>
<accession>A0A8S4FXZ5</accession>